<gene>
    <name evidence="2" type="ORF">EW146_g2408</name>
</gene>
<feature type="coiled-coil region" evidence="1">
    <location>
        <begin position="113"/>
        <end position="147"/>
    </location>
</feature>
<evidence type="ECO:0000313" key="3">
    <source>
        <dbReference type="Proteomes" id="UP000310158"/>
    </source>
</evidence>
<protein>
    <submittedName>
        <fullName evidence="2">Uncharacterized protein</fullName>
    </submittedName>
</protein>
<sequence length="208" mass="23222">MSEIAVTSPDRPCNSLIPNVRPLPSMASRLSKDADDDDDVPIDSATLRQMFPGFAKYSPDSEIRLKMRNIRLPPECGYQGKNMLARKRALAKDCARRQLTLVQAARAAGSSAIETIRRRLREHELAIDMLKVQKQQEELRMREAERYIGSVQRGMEWQGVDAPIYSFERQAGDDGSMLFESETNAGSGRSTADDAEELFTNALEGKGV</sequence>
<evidence type="ECO:0000313" key="2">
    <source>
        <dbReference type="EMBL" id="THH18595.1"/>
    </source>
</evidence>
<dbReference type="AlphaFoldDB" id="A0A4S4M168"/>
<keyword evidence="1" id="KW-0175">Coiled coil</keyword>
<reference evidence="2 3" key="1">
    <citation type="submission" date="2019-02" db="EMBL/GenBank/DDBJ databases">
        <title>Genome sequencing of the rare red list fungi Bondarzewia mesenterica.</title>
        <authorList>
            <person name="Buettner E."/>
            <person name="Kellner H."/>
        </authorList>
    </citation>
    <scope>NUCLEOTIDE SEQUENCE [LARGE SCALE GENOMIC DNA]</scope>
    <source>
        <strain evidence="2 3">DSM 108281</strain>
    </source>
</reference>
<organism evidence="2 3">
    <name type="scientific">Bondarzewia mesenterica</name>
    <dbReference type="NCBI Taxonomy" id="1095465"/>
    <lineage>
        <taxon>Eukaryota</taxon>
        <taxon>Fungi</taxon>
        <taxon>Dikarya</taxon>
        <taxon>Basidiomycota</taxon>
        <taxon>Agaricomycotina</taxon>
        <taxon>Agaricomycetes</taxon>
        <taxon>Russulales</taxon>
        <taxon>Bondarzewiaceae</taxon>
        <taxon>Bondarzewia</taxon>
    </lineage>
</organism>
<dbReference type="Proteomes" id="UP000310158">
    <property type="component" value="Unassembled WGS sequence"/>
</dbReference>
<dbReference type="EMBL" id="SGPL01000071">
    <property type="protein sequence ID" value="THH18595.1"/>
    <property type="molecule type" value="Genomic_DNA"/>
</dbReference>
<evidence type="ECO:0000256" key="1">
    <source>
        <dbReference type="SAM" id="Coils"/>
    </source>
</evidence>
<proteinExistence type="predicted"/>
<comment type="caution">
    <text evidence="2">The sequence shown here is derived from an EMBL/GenBank/DDBJ whole genome shotgun (WGS) entry which is preliminary data.</text>
</comment>
<keyword evidence="3" id="KW-1185">Reference proteome</keyword>
<accession>A0A4S4M168</accession>
<name>A0A4S4M168_9AGAM</name>